<dbReference type="SUPFAM" id="SSF57362">
    <property type="entry name" value="BPTI-like"/>
    <property type="match status" value="1"/>
</dbReference>
<dbReference type="GO" id="GO:0004867">
    <property type="term" value="F:serine-type endopeptidase inhibitor activity"/>
    <property type="evidence" value="ECO:0007669"/>
    <property type="project" value="InterPro"/>
</dbReference>
<evidence type="ECO:0000256" key="4">
    <source>
        <dbReference type="SAM" id="SignalP"/>
    </source>
</evidence>
<proteinExistence type="predicted"/>
<name>A0A9Q1ET07_SYNKA</name>
<dbReference type="InterPro" id="IPR036880">
    <property type="entry name" value="Kunitz_BPTI_sf"/>
</dbReference>
<dbReference type="InterPro" id="IPR051388">
    <property type="entry name" value="Serpin_venom_toxin"/>
</dbReference>
<keyword evidence="4" id="KW-0732">Signal</keyword>
<dbReference type="Pfam" id="PF00014">
    <property type="entry name" value="Kunitz_BPTI"/>
    <property type="match status" value="1"/>
</dbReference>
<accession>A0A9Q1ET07</accession>
<feature type="domain" description="BPTI/Kunitz inhibitor" evidence="5">
    <location>
        <begin position="25"/>
        <end position="75"/>
    </location>
</feature>
<comment type="caution">
    <text evidence="6">The sequence shown here is derived from an EMBL/GenBank/DDBJ whole genome shotgun (WGS) entry which is preliminary data.</text>
</comment>
<feature type="compositionally biased region" description="Basic and acidic residues" evidence="2">
    <location>
        <begin position="166"/>
        <end position="175"/>
    </location>
</feature>
<evidence type="ECO:0000256" key="2">
    <source>
        <dbReference type="SAM" id="MobiDB-lite"/>
    </source>
</evidence>
<dbReference type="PRINTS" id="PR00759">
    <property type="entry name" value="BASICPTASE"/>
</dbReference>
<sequence>MRWLAVSVVVLSAFCDVLAEFPPFCDLPMEPGPGQEVIVFLYYNKAEDRCVPFHYGGQGGNENRFITDRMCLRNCSSSAGVLYPPDEREACHLRKQYGHCMSRYLLCEQLCNTTCSGIIDVGEGEEDDSDTPVGLIVGIVLGVTGAIIIIVMIVMVVNTKPNTKEIKKERKDDGSPLKNEGMEMT</sequence>
<evidence type="ECO:0000313" key="6">
    <source>
        <dbReference type="EMBL" id="KAJ8344495.1"/>
    </source>
</evidence>
<feature type="transmembrane region" description="Helical" evidence="3">
    <location>
        <begin position="133"/>
        <end position="157"/>
    </location>
</feature>
<keyword evidence="1" id="KW-1015">Disulfide bond</keyword>
<dbReference type="EMBL" id="JAINUF010000013">
    <property type="protein sequence ID" value="KAJ8344495.1"/>
    <property type="molecule type" value="Genomic_DNA"/>
</dbReference>
<dbReference type="CDD" id="cd22593">
    <property type="entry name" value="Kunitz_conkunitzin"/>
    <property type="match status" value="1"/>
</dbReference>
<feature type="signal peptide" evidence="4">
    <location>
        <begin position="1"/>
        <end position="19"/>
    </location>
</feature>
<dbReference type="Gene3D" id="4.10.410.10">
    <property type="entry name" value="Pancreatic trypsin inhibitor Kunitz domain"/>
    <property type="match status" value="1"/>
</dbReference>
<keyword evidence="3" id="KW-0812">Transmembrane</keyword>
<dbReference type="SMART" id="SM00131">
    <property type="entry name" value="KU"/>
    <property type="match status" value="1"/>
</dbReference>
<keyword evidence="7" id="KW-1185">Reference proteome</keyword>
<dbReference type="InterPro" id="IPR002223">
    <property type="entry name" value="Kunitz_BPTI"/>
</dbReference>
<gene>
    <name evidence="6" type="ORF">SKAU_G00318240</name>
</gene>
<evidence type="ECO:0000256" key="1">
    <source>
        <dbReference type="ARBA" id="ARBA00023157"/>
    </source>
</evidence>
<dbReference type="PANTHER" id="PTHR46751">
    <property type="entry name" value="EPPIN"/>
    <property type="match status" value="1"/>
</dbReference>
<organism evidence="6 7">
    <name type="scientific">Synaphobranchus kaupii</name>
    <name type="common">Kaup's arrowtooth eel</name>
    <dbReference type="NCBI Taxonomy" id="118154"/>
    <lineage>
        <taxon>Eukaryota</taxon>
        <taxon>Metazoa</taxon>
        <taxon>Chordata</taxon>
        <taxon>Craniata</taxon>
        <taxon>Vertebrata</taxon>
        <taxon>Euteleostomi</taxon>
        <taxon>Actinopterygii</taxon>
        <taxon>Neopterygii</taxon>
        <taxon>Teleostei</taxon>
        <taxon>Anguilliformes</taxon>
        <taxon>Synaphobranchidae</taxon>
        <taxon>Synaphobranchus</taxon>
    </lineage>
</organism>
<dbReference type="PANTHER" id="PTHR46751:SF1">
    <property type="entry name" value="WAP FOUR-DISULFIDE CORE DOMAIN PROTEIN 6A"/>
    <property type="match status" value="1"/>
</dbReference>
<reference evidence="6" key="1">
    <citation type="journal article" date="2023" name="Science">
        <title>Genome structures resolve the early diversification of teleost fishes.</title>
        <authorList>
            <person name="Parey E."/>
            <person name="Louis A."/>
            <person name="Montfort J."/>
            <person name="Bouchez O."/>
            <person name="Roques C."/>
            <person name="Iampietro C."/>
            <person name="Lluch J."/>
            <person name="Castinel A."/>
            <person name="Donnadieu C."/>
            <person name="Desvignes T."/>
            <person name="Floi Bucao C."/>
            <person name="Jouanno E."/>
            <person name="Wen M."/>
            <person name="Mejri S."/>
            <person name="Dirks R."/>
            <person name="Jansen H."/>
            <person name="Henkel C."/>
            <person name="Chen W.J."/>
            <person name="Zahm M."/>
            <person name="Cabau C."/>
            <person name="Klopp C."/>
            <person name="Thompson A.W."/>
            <person name="Robinson-Rechavi M."/>
            <person name="Braasch I."/>
            <person name="Lecointre G."/>
            <person name="Bobe J."/>
            <person name="Postlethwait J.H."/>
            <person name="Berthelot C."/>
            <person name="Roest Crollius H."/>
            <person name="Guiguen Y."/>
        </authorList>
    </citation>
    <scope>NUCLEOTIDE SEQUENCE</scope>
    <source>
        <strain evidence="6">WJC10195</strain>
    </source>
</reference>
<feature type="region of interest" description="Disordered" evidence="2">
    <location>
        <begin position="166"/>
        <end position="185"/>
    </location>
</feature>
<dbReference type="AlphaFoldDB" id="A0A9Q1ET07"/>
<keyword evidence="3" id="KW-0472">Membrane</keyword>
<keyword evidence="3" id="KW-1133">Transmembrane helix</keyword>
<protein>
    <recommendedName>
        <fullName evidence="5">BPTI/Kunitz inhibitor domain-containing protein</fullName>
    </recommendedName>
</protein>
<feature type="chain" id="PRO_5040308462" description="BPTI/Kunitz inhibitor domain-containing protein" evidence="4">
    <location>
        <begin position="20"/>
        <end position="185"/>
    </location>
</feature>
<evidence type="ECO:0000259" key="5">
    <source>
        <dbReference type="PROSITE" id="PS50279"/>
    </source>
</evidence>
<dbReference type="OrthoDB" id="4473401at2759"/>
<dbReference type="PROSITE" id="PS50279">
    <property type="entry name" value="BPTI_KUNITZ_2"/>
    <property type="match status" value="1"/>
</dbReference>
<evidence type="ECO:0000256" key="3">
    <source>
        <dbReference type="SAM" id="Phobius"/>
    </source>
</evidence>
<evidence type="ECO:0000313" key="7">
    <source>
        <dbReference type="Proteomes" id="UP001152622"/>
    </source>
</evidence>
<dbReference type="Proteomes" id="UP001152622">
    <property type="component" value="Chromosome 13"/>
</dbReference>